<sequence>MSDACTVEVTERQVPLRVLMSAEAQALAWKKRAEALSLAIKDAAAADVPVAALMQSCRKIMAGME</sequence>
<reference evidence="1 2" key="1">
    <citation type="submission" date="2020-02" db="EMBL/GenBank/DDBJ databases">
        <title>Comparative genomics of sulfur disproportionating microorganisms.</title>
        <authorList>
            <person name="Ward L.M."/>
            <person name="Bertran E."/>
            <person name="Johnston D.T."/>
        </authorList>
    </citation>
    <scope>NUCLEOTIDE SEQUENCE [LARGE SCALE GENOMIC DNA]</scope>
    <source>
        <strain evidence="1 2">DSM 3696</strain>
    </source>
</reference>
<evidence type="ECO:0000313" key="1">
    <source>
        <dbReference type="EMBL" id="NDY57429.1"/>
    </source>
</evidence>
<dbReference type="Proteomes" id="UP000469724">
    <property type="component" value="Unassembled WGS sequence"/>
</dbReference>
<evidence type="ECO:0000313" key="2">
    <source>
        <dbReference type="Proteomes" id="UP000469724"/>
    </source>
</evidence>
<organism evidence="1 2">
    <name type="scientific">Desulfolutivibrio sulfodismutans</name>
    <dbReference type="NCBI Taxonomy" id="63561"/>
    <lineage>
        <taxon>Bacteria</taxon>
        <taxon>Pseudomonadati</taxon>
        <taxon>Thermodesulfobacteriota</taxon>
        <taxon>Desulfovibrionia</taxon>
        <taxon>Desulfovibrionales</taxon>
        <taxon>Desulfovibrionaceae</taxon>
        <taxon>Desulfolutivibrio</taxon>
    </lineage>
</organism>
<protein>
    <submittedName>
        <fullName evidence="1">Uncharacterized protein</fullName>
    </submittedName>
</protein>
<dbReference type="RefSeq" id="WP_163302470.1">
    <property type="nucleotide sequence ID" value="NZ_JAAGRQ010000047.1"/>
</dbReference>
<keyword evidence="2" id="KW-1185">Reference proteome</keyword>
<accession>A0A7K3NQD9</accession>
<comment type="caution">
    <text evidence="1">The sequence shown here is derived from an EMBL/GenBank/DDBJ whole genome shotgun (WGS) entry which is preliminary data.</text>
</comment>
<proteinExistence type="predicted"/>
<gene>
    <name evidence="1" type="ORF">G3N56_11830</name>
</gene>
<dbReference type="EMBL" id="JAAGRQ010000047">
    <property type="protein sequence ID" value="NDY57429.1"/>
    <property type="molecule type" value="Genomic_DNA"/>
</dbReference>
<name>A0A7K3NQD9_9BACT</name>
<dbReference type="AlphaFoldDB" id="A0A7K3NQD9"/>